<organism evidence="5 6">
    <name type="scientific">Arcanobacterium pinnipediorum</name>
    <dbReference type="NCBI Taxonomy" id="1503041"/>
    <lineage>
        <taxon>Bacteria</taxon>
        <taxon>Bacillati</taxon>
        <taxon>Actinomycetota</taxon>
        <taxon>Actinomycetes</taxon>
        <taxon>Actinomycetales</taxon>
        <taxon>Actinomycetaceae</taxon>
        <taxon>Arcanobacterium</taxon>
    </lineage>
</organism>
<dbReference type="InterPro" id="IPR042115">
    <property type="entry name" value="PriA_3primeBD_sf"/>
</dbReference>
<gene>
    <name evidence="5" type="ORF">NG665_04285</name>
</gene>
<evidence type="ECO:0000259" key="4">
    <source>
        <dbReference type="Pfam" id="PF17764"/>
    </source>
</evidence>
<sequence>MKDLFSLPEYAQQDQLLDIAPVRATITSNVANPIARVIVDVPHAHMGSLFDYEVPEKFADVPVGARVMVDLGSQRVQGFIAERVKSTQFHATLRPIARVVSALPVLDEHIYRLAHVIARRQSSTVASSLRLAIPQRHARAEEEFLDSVVAGSSQIAPVDVSNWEPYSGGTQLVEQLGSGNNPRSLVQVRSVDSVLSLAIDLIHATIHSGRSVILCVPTARQAQQFSAAITKRLGLHVATMISENAPDVRYKQFLEVKSGRTKIIVGTRNAAWAPAQKLGLLLLIDDHHKAFIEPHNPYIHTRDLLLERSNVQDCGFVCLNYGPSVELAYQTQNTMSAVLPAHRRDRHGVPQVLTAASLAYEGETWSRMPSAVFTVIRSGLERGDVLVVVPRTGYIPVVACARCREIATCPLCDGRIGLLGPDKDPQCSRCGSVIHDFTCRHCHGHKLKPVRIGSHRTAQEIGRAFRDVPIHIVGTRNELAPSSQDNGIVIATPGQIPHRAKRFAAAVILDAGYLLRSENLDTDVFFLRSLAHICVTVSAQSQGGQVLVVGDIPASLTLVLKHWDMYGWSCKALAERQELGLPPHYVWRKISGSMNSLRHYLAVLQSLVRQANLKTVNNSTVSLLSAGVSELIPGMRVIGPLHHGEHNDQDHHMFLSFPQSQRTEITDLISRAQHIFSVQRMGKLTITMDTTI</sequence>
<keyword evidence="1" id="KW-0547">Nucleotide-binding</keyword>
<evidence type="ECO:0000313" key="6">
    <source>
        <dbReference type="Proteomes" id="UP001056109"/>
    </source>
</evidence>
<dbReference type="SUPFAM" id="SSF52540">
    <property type="entry name" value="P-loop containing nucleoside triphosphate hydrolases"/>
    <property type="match status" value="1"/>
</dbReference>
<dbReference type="PANTHER" id="PTHR30580">
    <property type="entry name" value="PRIMOSOMAL PROTEIN N"/>
    <property type="match status" value="1"/>
</dbReference>
<reference evidence="5" key="1">
    <citation type="submission" date="2022-06" db="EMBL/GenBank/DDBJ databases">
        <title>Complete Genome Sequence of Arcanobacterium pinnipediorum strain DSM 28752 isolated from a harbour seal.</title>
        <authorList>
            <person name="Borowiak M."/>
            <person name="Kreitlow A."/>
            <person name="Alssahen M."/>
            <person name="Malorny B."/>
            <person name="Laemmler C."/>
            <person name="Prenger-Berninghoff E."/>
            <person name="Siebert U."/>
            <person name="Ploetz M."/>
            <person name="Abdulmawjood A."/>
        </authorList>
    </citation>
    <scope>NUCLEOTIDE SEQUENCE</scope>
    <source>
        <strain evidence="5">DSM 28752</strain>
    </source>
</reference>
<protein>
    <recommendedName>
        <fullName evidence="4">Primosomal protein N' 3' DNA-binding domain-containing protein</fullName>
    </recommendedName>
</protein>
<dbReference type="Proteomes" id="UP001056109">
    <property type="component" value="Chromosome"/>
</dbReference>
<dbReference type="InterPro" id="IPR041222">
    <property type="entry name" value="PriA_3primeBD"/>
</dbReference>
<keyword evidence="6" id="KW-1185">Reference proteome</keyword>
<keyword evidence="2" id="KW-0067">ATP-binding</keyword>
<dbReference type="Gene3D" id="3.40.50.300">
    <property type="entry name" value="P-loop containing nucleotide triphosphate hydrolases"/>
    <property type="match status" value="1"/>
</dbReference>
<name>A0ABY5AJQ8_9ACTO</name>
<proteinExistence type="predicted"/>
<evidence type="ECO:0000256" key="3">
    <source>
        <dbReference type="ARBA" id="ARBA00023125"/>
    </source>
</evidence>
<dbReference type="Pfam" id="PF17764">
    <property type="entry name" value="PriA_3primeBD"/>
    <property type="match status" value="1"/>
</dbReference>
<feature type="domain" description="Primosomal protein N' 3' DNA-binding" evidence="4">
    <location>
        <begin position="36"/>
        <end position="134"/>
    </location>
</feature>
<evidence type="ECO:0000313" key="5">
    <source>
        <dbReference type="EMBL" id="USR80196.1"/>
    </source>
</evidence>
<dbReference type="RefSeq" id="WP_252674046.1">
    <property type="nucleotide sequence ID" value="NZ_CP099547.1"/>
</dbReference>
<dbReference type="InterPro" id="IPR027417">
    <property type="entry name" value="P-loop_NTPase"/>
</dbReference>
<evidence type="ECO:0000256" key="1">
    <source>
        <dbReference type="ARBA" id="ARBA00022741"/>
    </source>
</evidence>
<evidence type="ECO:0000256" key="2">
    <source>
        <dbReference type="ARBA" id="ARBA00022840"/>
    </source>
</evidence>
<keyword evidence="3" id="KW-0238">DNA-binding</keyword>
<dbReference type="PANTHER" id="PTHR30580:SF0">
    <property type="entry name" value="PRIMOSOMAL PROTEIN N"/>
    <property type="match status" value="1"/>
</dbReference>
<dbReference type="EMBL" id="CP099547">
    <property type="protein sequence ID" value="USR80196.1"/>
    <property type="molecule type" value="Genomic_DNA"/>
</dbReference>
<dbReference type="Gene3D" id="3.40.1440.60">
    <property type="entry name" value="PriA, 3(prime) DNA-binding domain"/>
    <property type="match status" value="1"/>
</dbReference>
<accession>A0ABY5AJQ8</accession>